<dbReference type="FunFam" id="3.40.50.300:FF:000006">
    <property type="entry name" value="DNA-binding transcriptional regulator NtrC"/>
    <property type="match status" value="1"/>
</dbReference>
<keyword evidence="7 15" id="KW-0067">ATP-binding</keyword>
<dbReference type="OrthoDB" id="9804019at2"/>
<gene>
    <name evidence="15" type="primary">ntrC</name>
    <name evidence="18" type="ORF">BFC18_08420</name>
</gene>
<evidence type="ECO:0000256" key="1">
    <source>
        <dbReference type="ARBA" id="ARBA00004496"/>
    </source>
</evidence>
<dbReference type="Pfam" id="PF25601">
    <property type="entry name" value="AAA_lid_14"/>
    <property type="match status" value="1"/>
</dbReference>
<dbReference type="RefSeq" id="WP_070124751.1">
    <property type="nucleotide sequence ID" value="NZ_MDHN01000015.1"/>
</dbReference>
<evidence type="ECO:0000259" key="17">
    <source>
        <dbReference type="PROSITE" id="PS50110"/>
    </source>
</evidence>
<evidence type="ECO:0000256" key="13">
    <source>
        <dbReference type="ARBA" id="ARBA00023231"/>
    </source>
</evidence>
<dbReference type="GO" id="GO:0005737">
    <property type="term" value="C:cytoplasm"/>
    <property type="evidence" value="ECO:0007669"/>
    <property type="project" value="UniProtKB-SubCell"/>
</dbReference>
<dbReference type="InterPro" id="IPR027417">
    <property type="entry name" value="P-loop_NTPase"/>
</dbReference>
<dbReference type="SMART" id="SM00448">
    <property type="entry name" value="REC"/>
    <property type="match status" value="1"/>
</dbReference>
<dbReference type="AlphaFoldDB" id="A0A1E7ZCE7"/>
<evidence type="ECO:0000256" key="12">
    <source>
        <dbReference type="ARBA" id="ARBA00023163"/>
    </source>
</evidence>
<dbReference type="InterPro" id="IPR058031">
    <property type="entry name" value="AAA_lid_NorR"/>
</dbReference>
<keyword evidence="19" id="KW-1185">Reference proteome</keyword>
<evidence type="ECO:0000256" key="10">
    <source>
        <dbReference type="ARBA" id="ARBA00023125"/>
    </source>
</evidence>
<dbReference type="EMBL" id="MDHN01000015">
    <property type="protein sequence ID" value="OFC71179.1"/>
    <property type="molecule type" value="Genomic_DNA"/>
</dbReference>
<evidence type="ECO:0000313" key="18">
    <source>
        <dbReference type="EMBL" id="OFC71179.1"/>
    </source>
</evidence>
<evidence type="ECO:0000256" key="14">
    <source>
        <dbReference type="PROSITE-ProRule" id="PRU00169"/>
    </source>
</evidence>
<feature type="domain" description="Response regulatory" evidence="17">
    <location>
        <begin position="5"/>
        <end position="120"/>
    </location>
</feature>
<evidence type="ECO:0000256" key="6">
    <source>
        <dbReference type="ARBA" id="ARBA00022741"/>
    </source>
</evidence>
<dbReference type="GO" id="GO:0006808">
    <property type="term" value="P:regulation of nitrogen utilization"/>
    <property type="evidence" value="ECO:0007669"/>
    <property type="project" value="UniProtKB-UniRule"/>
</dbReference>
<dbReference type="InterPro" id="IPR001789">
    <property type="entry name" value="Sig_transdc_resp-reg_receiver"/>
</dbReference>
<accession>A0A1E7ZCE7</accession>
<dbReference type="SUPFAM" id="SSF46689">
    <property type="entry name" value="Homeodomain-like"/>
    <property type="match status" value="1"/>
</dbReference>
<dbReference type="PROSITE" id="PS50110">
    <property type="entry name" value="RESPONSE_REGULATORY"/>
    <property type="match status" value="1"/>
</dbReference>
<keyword evidence="10 15" id="KW-0238">DNA-binding</keyword>
<comment type="function">
    <text evidence="15">Member of the two-component regulatory system NtrB/NtrC, which controls expression of the nitrogen-regulated (ntr) genes in response to nitrogen limitation. Phosphorylated NtrC binds directly to DNA and stimulates the formation of open promoter-sigma54-RNA polymerase complexes.</text>
</comment>
<dbReference type="CDD" id="cd00009">
    <property type="entry name" value="AAA"/>
    <property type="match status" value="1"/>
</dbReference>
<keyword evidence="5 14" id="KW-0597">Phosphoprotein</keyword>
<dbReference type="SMART" id="SM00382">
    <property type="entry name" value="AAA"/>
    <property type="match status" value="1"/>
</dbReference>
<dbReference type="InterPro" id="IPR009057">
    <property type="entry name" value="Homeodomain-like_sf"/>
</dbReference>
<comment type="caution">
    <text evidence="18">The sequence shown here is derived from an EMBL/GenBank/DDBJ whole genome shotgun (WGS) entry which is preliminary data.</text>
</comment>
<dbReference type="InterPro" id="IPR025944">
    <property type="entry name" value="Sigma_54_int_dom_CS"/>
</dbReference>
<keyword evidence="3 15" id="KW-0963">Cytoplasm</keyword>
<evidence type="ECO:0000256" key="11">
    <source>
        <dbReference type="ARBA" id="ARBA00023159"/>
    </source>
</evidence>
<evidence type="ECO:0000256" key="4">
    <source>
        <dbReference type="ARBA" id="ARBA00022491"/>
    </source>
</evidence>
<evidence type="ECO:0000256" key="2">
    <source>
        <dbReference type="ARBA" id="ARBA00019059"/>
    </source>
</evidence>
<dbReference type="PROSITE" id="PS00676">
    <property type="entry name" value="SIGMA54_INTERACT_2"/>
    <property type="match status" value="1"/>
</dbReference>
<dbReference type="FunFam" id="1.10.8.60:FF:000014">
    <property type="entry name" value="DNA-binding transcriptional regulator NtrC"/>
    <property type="match status" value="1"/>
</dbReference>
<dbReference type="PROSITE" id="PS50045">
    <property type="entry name" value="SIGMA54_INTERACT_4"/>
    <property type="match status" value="1"/>
</dbReference>
<dbReference type="InterPro" id="IPR025662">
    <property type="entry name" value="Sigma_54_int_dom_ATP-bd_1"/>
</dbReference>
<dbReference type="InterPro" id="IPR002078">
    <property type="entry name" value="Sigma_54_int"/>
</dbReference>
<name>A0A1E7ZCE7_9ALTE</name>
<dbReference type="InterPro" id="IPR011006">
    <property type="entry name" value="CheY-like_superfamily"/>
</dbReference>
<evidence type="ECO:0000313" key="19">
    <source>
        <dbReference type="Proteomes" id="UP000175691"/>
    </source>
</evidence>
<keyword evidence="13 15" id="KW-0535">Nitrogen fixation</keyword>
<evidence type="ECO:0000256" key="7">
    <source>
        <dbReference type="ARBA" id="ARBA00022840"/>
    </source>
</evidence>
<dbReference type="Pfam" id="PF02954">
    <property type="entry name" value="HTH_8"/>
    <property type="match status" value="1"/>
</dbReference>
<dbReference type="FunFam" id="1.10.10.60:FF:000088">
    <property type="entry name" value="DNA-binding transcriptional regulator NtrC"/>
    <property type="match status" value="1"/>
</dbReference>
<evidence type="ECO:0000259" key="16">
    <source>
        <dbReference type="PROSITE" id="PS50045"/>
    </source>
</evidence>
<keyword evidence="9 15" id="KW-0805">Transcription regulation</keyword>
<dbReference type="FunFam" id="3.40.50.2300:FF:000018">
    <property type="entry name" value="DNA-binding transcriptional regulator NtrC"/>
    <property type="match status" value="1"/>
</dbReference>
<dbReference type="GO" id="GO:0005524">
    <property type="term" value="F:ATP binding"/>
    <property type="evidence" value="ECO:0007669"/>
    <property type="project" value="UniProtKB-KW"/>
</dbReference>
<dbReference type="GO" id="GO:0043565">
    <property type="term" value="F:sequence-specific DNA binding"/>
    <property type="evidence" value="ECO:0007669"/>
    <property type="project" value="InterPro"/>
</dbReference>
<dbReference type="Pfam" id="PF00072">
    <property type="entry name" value="Response_reg"/>
    <property type="match status" value="1"/>
</dbReference>
<dbReference type="InterPro" id="IPR010114">
    <property type="entry name" value="Transcript_reg_NtrC"/>
</dbReference>
<feature type="modified residue" description="4-aspartylphosphate" evidence="14">
    <location>
        <position position="55"/>
    </location>
</feature>
<evidence type="ECO:0000256" key="5">
    <source>
        <dbReference type="ARBA" id="ARBA00022553"/>
    </source>
</evidence>
<dbReference type="SUPFAM" id="SSF52172">
    <property type="entry name" value="CheY-like"/>
    <property type="match status" value="1"/>
</dbReference>
<dbReference type="Gene3D" id="3.40.50.2300">
    <property type="match status" value="1"/>
</dbReference>
<proteinExistence type="predicted"/>
<dbReference type="PRINTS" id="PR01590">
    <property type="entry name" value="HTHFIS"/>
</dbReference>
<comment type="subcellular location">
    <subcellularLocation>
        <location evidence="1 15">Cytoplasm</location>
    </subcellularLocation>
</comment>
<dbReference type="NCBIfam" id="TIGR01818">
    <property type="entry name" value="ntrC"/>
    <property type="match status" value="1"/>
</dbReference>
<dbReference type="STRING" id="1656094.BFC18_08420"/>
<reference evidence="18 19" key="1">
    <citation type="submission" date="2016-08" db="EMBL/GenBank/DDBJ databases">
        <authorList>
            <person name="Seilhamer J.J."/>
        </authorList>
    </citation>
    <scope>NUCLEOTIDE SEQUENCE [LARGE SCALE GENOMIC DNA]</scope>
    <source>
        <strain evidence="18 19">KCTC 42603</strain>
    </source>
</reference>
<dbReference type="GO" id="GO:0006355">
    <property type="term" value="P:regulation of DNA-templated transcription"/>
    <property type="evidence" value="ECO:0007669"/>
    <property type="project" value="InterPro"/>
</dbReference>
<sequence length="471" mass="52509">MNNESVWIVDDDSSIRWVLQKALQAANIACLSFENPEDLLLQLQSGQSPEVIVSDIRMPQMDGMTLLREVHDVDPLIPVIIMTAHSDLDSAVNAYQSGAFEYLPKPFDIDEAVTLTQRAIAHAREQSRQNQAPQDEVVTEIIGEAPAMQEVFRAIGRLSRSSISVLINGQSGTGKELVAHALHRHSPRAANPFIALNMAAIPADLVESELFGHEKGAFTGAQAARQGRFEQADGGTLFLDEIGDMPLDVQTRLLRVLADGQFYRVGGHQSVSVDVRIIAATHQNLEKRVAEGKFREDLFHRLNVIRIHIPSLNERREDIPLLARHFLRRAAKELDVEAKILSKEAEKVMTQLAWPGNVRQLENVCRWLTVMASGQEVLPNDLPPEIHSEGTAEKGTTAAIGEWPELLAKWTDAQLRDGHFNILNDAMLTFEKIMLERALSYTHGHKQDAAKRLGWGRNTLTRKLKELDVNG</sequence>
<dbReference type="Gene3D" id="3.40.50.300">
    <property type="entry name" value="P-loop containing nucleotide triphosphate hydrolases"/>
    <property type="match status" value="1"/>
</dbReference>
<dbReference type="Gene3D" id="1.10.10.60">
    <property type="entry name" value="Homeodomain-like"/>
    <property type="match status" value="1"/>
</dbReference>
<dbReference type="Gene3D" id="1.10.8.60">
    <property type="match status" value="1"/>
</dbReference>
<dbReference type="GO" id="GO:0000156">
    <property type="term" value="F:phosphorelay response regulator activity"/>
    <property type="evidence" value="ECO:0007669"/>
    <property type="project" value="UniProtKB-UniRule"/>
</dbReference>
<dbReference type="InterPro" id="IPR002197">
    <property type="entry name" value="HTH_Fis"/>
</dbReference>
<dbReference type="NCBIfam" id="NF008176">
    <property type="entry name" value="PRK10923.1"/>
    <property type="match status" value="1"/>
</dbReference>
<keyword evidence="6 15" id="KW-0547">Nucleotide-binding</keyword>
<protein>
    <recommendedName>
        <fullName evidence="2 15">DNA-binding transcriptional regulator NtrC</fullName>
    </recommendedName>
    <alternativeName>
        <fullName evidence="15">Nitrogen regulation protein NR(I)</fullName>
    </alternativeName>
</protein>
<evidence type="ECO:0000256" key="9">
    <source>
        <dbReference type="ARBA" id="ARBA00023015"/>
    </source>
</evidence>
<dbReference type="PROSITE" id="PS00688">
    <property type="entry name" value="SIGMA54_INTERACT_3"/>
    <property type="match status" value="1"/>
</dbReference>
<keyword evidence="4 15" id="KW-0678">Repressor</keyword>
<evidence type="ECO:0000256" key="8">
    <source>
        <dbReference type="ARBA" id="ARBA00023012"/>
    </source>
</evidence>
<dbReference type="PANTHER" id="PTHR32071">
    <property type="entry name" value="TRANSCRIPTIONAL REGULATORY PROTEIN"/>
    <property type="match status" value="1"/>
</dbReference>
<dbReference type="InterPro" id="IPR025943">
    <property type="entry name" value="Sigma_54_int_dom_ATP-bd_2"/>
</dbReference>
<dbReference type="Pfam" id="PF00158">
    <property type="entry name" value="Sigma54_activat"/>
    <property type="match status" value="1"/>
</dbReference>
<dbReference type="PROSITE" id="PS00675">
    <property type="entry name" value="SIGMA54_INTERACT_1"/>
    <property type="match status" value="1"/>
</dbReference>
<dbReference type="Proteomes" id="UP000175691">
    <property type="component" value="Unassembled WGS sequence"/>
</dbReference>
<feature type="domain" description="Sigma-54 factor interaction" evidence="16">
    <location>
        <begin position="141"/>
        <end position="370"/>
    </location>
</feature>
<evidence type="ECO:0000256" key="15">
    <source>
        <dbReference type="RuleBase" id="RU365013"/>
    </source>
</evidence>
<keyword evidence="11 15" id="KW-0010">Activator</keyword>
<keyword evidence="8 15" id="KW-0902">Two-component regulatory system</keyword>
<dbReference type="InterPro" id="IPR003593">
    <property type="entry name" value="AAA+_ATPase"/>
</dbReference>
<evidence type="ECO:0000256" key="3">
    <source>
        <dbReference type="ARBA" id="ARBA00022490"/>
    </source>
</evidence>
<dbReference type="SUPFAM" id="SSF52540">
    <property type="entry name" value="P-loop containing nucleoside triphosphate hydrolases"/>
    <property type="match status" value="1"/>
</dbReference>
<organism evidence="18 19">
    <name type="scientific">Alteromonas confluentis</name>
    <dbReference type="NCBI Taxonomy" id="1656094"/>
    <lineage>
        <taxon>Bacteria</taxon>
        <taxon>Pseudomonadati</taxon>
        <taxon>Pseudomonadota</taxon>
        <taxon>Gammaproteobacteria</taxon>
        <taxon>Alteromonadales</taxon>
        <taxon>Alteromonadaceae</taxon>
        <taxon>Alteromonas/Salinimonas group</taxon>
        <taxon>Alteromonas</taxon>
    </lineage>
</organism>
<keyword evidence="12 15" id="KW-0804">Transcription</keyword>
<dbReference type="PANTHER" id="PTHR32071:SF95">
    <property type="entry name" value="DNA-BINDING TRANSCRIPTIONAL REGULATOR NTRC"/>
    <property type="match status" value="1"/>
</dbReference>